<protein>
    <submittedName>
        <fullName evidence="2">Uncharacterized protein</fullName>
    </submittedName>
</protein>
<organism evidence="2 3">
    <name type="scientific">Aspergillus versicolor CBS 583.65</name>
    <dbReference type="NCBI Taxonomy" id="1036611"/>
    <lineage>
        <taxon>Eukaryota</taxon>
        <taxon>Fungi</taxon>
        <taxon>Dikarya</taxon>
        <taxon>Ascomycota</taxon>
        <taxon>Pezizomycotina</taxon>
        <taxon>Eurotiomycetes</taxon>
        <taxon>Eurotiomycetidae</taxon>
        <taxon>Eurotiales</taxon>
        <taxon>Aspergillaceae</taxon>
        <taxon>Aspergillus</taxon>
        <taxon>Aspergillus subgen. Nidulantes</taxon>
    </lineage>
</organism>
<feature type="region of interest" description="Disordered" evidence="1">
    <location>
        <begin position="56"/>
        <end position="81"/>
    </location>
</feature>
<dbReference type="RefSeq" id="XP_040666669.1">
    <property type="nucleotide sequence ID" value="XM_040815484.1"/>
</dbReference>
<feature type="compositionally biased region" description="Low complexity" evidence="1">
    <location>
        <begin position="140"/>
        <end position="155"/>
    </location>
</feature>
<proteinExistence type="predicted"/>
<reference evidence="3" key="1">
    <citation type="journal article" date="2017" name="Genome Biol.">
        <title>Comparative genomics reveals high biological diversity and specific adaptations in the industrially and medically important fungal genus Aspergillus.</title>
        <authorList>
            <person name="de Vries R.P."/>
            <person name="Riley R."/>
            <person name="Wiebenga A."/>
            <person name="Aguilar-Osorio G."/>
            <person name="Amillis S."/>
            <person name="Uchima C.A."/>
            <person name="Anderluh G."/>
            <person name="Asadollahi M."/>
            <person name="Askin M."/>
            <person name="Barry K."/>
            <person name="Battaglia E."/>
            <person name="Bayram O."/>
            <person name="Benocci T."/>
            <person name="Braus-Stromeyer S.A."/>
            <person name="Caldana C."/>
            <person name="Canovas D."/>
            <person name="Cerqueira G.C."/>
            <person name="Chen F."/>
            <person name="Chen W."/>
            <person name="Choi C."/>
            <person name="Clum A."/>
            <person name="Dos Santos R.A."/>
            <person name="Damasio A.R."/>
            <person name="Diallinas G."/>
            <person name="Emri T."/>
            <person name="Fekete E."/>
            <person name="Flipphi M."/>
            <person name="Freyberg S."/>
            <person name="Gallo A."/>
            <person name="Gournas C."/>
            <person name="Habgood R."/>
            <person name="Hainaut M."/>
            <person name="Harispe M.L."/>
            <person name="Henrissat B."/>
            <person name="Hilden K.S."/>
            <person name="Hope R."/>
            <person name="Hossain A."/>
            <person name="Karabika E."/>
            <person name="Karaffa L."/>
            <person name="Karanyi Z."/>
            <person name="Krasevec N."/>
            <person name="Kuo A."/>
            <person name="Kusch H."/>
            <person name="LaButti K."/>
            <person name="Lagendijk E.L."/>
            <person name="Lapidus A."/>
            <person name="Levasseur A."/>
            <person name="Lindquist E."/>
            <person name="Lipzen A."/>
            <person name="Logrieco A.F."/>
            <person name="MacCabe A."/>
            <person name="Maekelae M.R."/>
            <person name="Malavazi I."/>
            <person name="Melin P."/>
            <person name="Meyer V."/>
            <person name="Mielnichuk N."/>
            <person name="Miskei M."/>
            <person name="Molnar A.P."/>
            <person name="Mule G."/>
            <person name="Ngan C.Y."/>
            <person name="Orejas M."/>
            <person name="Orosz E."/>
            <person name="Ouedraogo J.P."/>
            <person name="Overkamp K.M."/>
            <person name="Park H.-S."/>
            <person name="Perrone G."/>
            <person name="Piumi F."/>
            <person name="Punt P.J."/>
            <person name="Ram A.F."/>
            <person name="Ramon A."/>
            <person name="Rauscher S."/>
            <person name="Record E."/>
            <person name="Riano-Pachon D.M."/>
            <person name="Robert V."/>
            <person name="Roehrig J."/>
            <person name="Ruller R."/>
            <person name="Salamov A."/>
            <person name="Salih N.S."/>
            <person name="Samson R.A."/>
            <person name="Sandor E."/>
            <person name="Sanguinetti M."/>
            <person name="Schuetze T."/>
            <person name="Sepcic K."/>
            <person name="Shelest E."/>
            <person name="Sherlock G."/>
            <person name="Sophianopoulou V."/>
            <person name="Squina F.M."/>
            <person name="Sun H."/>
            <person name="Susca A."/>
            <person name="Todd R.B."/>
            <person name="Tsang A."/>
            <person name="Unkles S.E."/>
            <person name="van de Wiele N."/>
            <person name="van Rossen-Uffink D."/>
            <person name="Oliveira J.V."/>
            <person name="Vesth T.C."/>
            <person name="Visser J."/>
            <person name="Yu J.-H."/>
            <person name="Zhou M."/>
            <person name="Andersen M.R."/>
            <person name="Archer D.B."/>
            <person name="Baker S.E."/>
            <person name="Benoit I."/>
            <person name="Brakhage A.A."/>
            <person name="Braus G.H."/>
            <person name="Fischer R."/>
            <person name="Frisvad J.C."/>
            <person name="Goldman G.H."/>
            <person name="Houbraken J."/>
            <person name="Oakley B."/>
            <person name="Pocsi I."/>
            <person name="Scazzocchio C."/>
            <person name="Seiboth B."/>
            <person name="vanKuyk P.A."/>
            <person name="Wortman J."/>
            <person name="Dyer P.S."/>
            <person name="Grigoriev I.V."/>
        </authorList>
    </citation>
    <scope>NUCLEOTIDE SEQUENCE [LARGE SCALE GENOMIC DNA]</scope>
    <source>
        <strain evidence="3">CBS 583.65</strain>
    </source>
</reference>
<keyword evidence="3" id="KW-1185">Reference proteome</keyword>
<dbReference type="EMBL" id="KV878127">
    <property type="protein sequence ID" value="OJJ00907.1"/>
    <property type="molecule type" value="Genomic_DNA"/>
</dbReference>
<evidence type="ECO:0000256" key="1">
    <source>
        <dbReference type="SAM" id="MobiDB-lite"/>
    </source>
</evidence>
<feature type="compositionally biased region" description="Basic and acidic residues" evidence="1">
    <location>
        <begin position="159"/>
        <end position="173"/>
    </location>
</feature>
<feature type="compositionally biased region" description="Basic residues" evidence="1">
    <location>
        <begin position="192"/>
        <end position="201"/>
    </location>
</feature>
<dbReference type="OrthoDB" id="4502443at2759"/>
<accession>A0A1L9PHA5</accession>
<dbReference type="Proteomes" id="UP000184073">
    <property type="component" value="Unassembled WGS sequence"/>
</dbReference>
<sequence length="268" mass="29762">MSQISKLLRHAADTSLISSDSIKPSVITRPIVNHNSPNPSANISSATTNIRTQRTTMADDVEKNGKKPTAQSAGTPKPVTLRKKPSWIDLENCKTDNLFRQTLASPEHKEIFEGSMIPLPSPDDGAKRGQIYSPTRMDQRASSTSDQSSASQESTTPHRSRESVISETGKEEKDAELDETEYGLLSELGTRPKSRQKKSHIGRLENDAIGRLPKKDIQQWIRNEANAQFVLGMPLGELEEKLRDGVLESEMDKHSGKWIRAYGLSEDE</sequence>
<feature type="region of interest" description="Disordered" evidence="1">
    <location>
        <begin position="114"/>
        <end position="202"/>
    </location>
</feature>
<dbReference type="VEuPathDB" id="FungiDB:ASPVEDRAFT_594352"/>
<dbReference type="GeneID" id="63730995"/>
<dbReference type="AlphaFoldDB" id="A0A1L9PHA5"/>
<evidence type="ECO:0000313" key="3">
    <source>
        <dbReference type="Proteomes" id="UP000184073"/>
    </source>
</evidence>
<gene>
    <name evidence="2" type="ORF">ASPVEDRAFT_594352</name>
</gene>
<name>A0A1L9PHA5_ASPVE</name>
<evidence type="ECO:0000313" key="2">
    <source>
        <dbReference type="EMBL" id="OJJ00907.1"/>
    </source>
</evidence>